<dbReference type="Proteomes" id="UP000054481">
    <property type="component" value="Unassembled WGS sequence"/>
</dbReference>
<dbReference type="Gene3D" id="2.40.30.10">
    <property type="entry name" value="Translation factors"/>
    <property type="match status" value="1"/>
</dbReference>
<evidence type="ECO:0000313" key="8">
    <source>
        <dbReference type="EMBL" id="KJZ69954.1"/>
    </source>
</evidence>
<dbReference type="EC" id="1.16.1.9" evidence="2"/>
<dbReference type="InterPro" id="IPR051410">
    <property type="entry name" value="Ferric/Cupric_Reductase"/>
</dbReference>
<keyword evidence="9" id="KW-1185">Reference proteome</keyword>
<comment type="catalytic activity">
    <reaction evidence="5">
        <text>2 a Fe(II)-siderophore + NADP(+) + H(+) = 2 a Fe(III)-siderophore + NADPH</text>
        <dbReference type="Rhea" id="RHEA:28795"/>
        <dbReference type="Rhea" id="RHEA-COMP:11342"/>
        <dbReference type="Rhea" id="RHEA-COMP:11344"/>
        <dbReference type="ChEBI" id="CHEBI:15378"/>
        <dbReference type="ChEBI" id="CHEBI:29033"/>
        <dbReference type="ChEBI" id="CHEBI:29034"/>
        <dbReference type="ChEBI" id="CHEBI:57783"/>
        <dbReference type="ChEBI" id="CHEBI:58349"/>
        <dbReference type="EC" id="1.16.1.9"/>
    </reaction>
</comment>
<feature type="transmembrane region" description="Helical" evidence="6">
    <location>
        <begin position="186"/>
        <end position="203"/>
    </location>
</feature>
<protein>
    <recommendedName>
        <fullName evidence="2">ferric-chelate reductase (NADPH)</fullName>
        <ecNumber evidence="2">1.16.1.9</ecNumber>
    </recommendedName>
</protein>
<evidence type="ECO:0000256" key="1">
    <source>
        <dbReference type="ARBA" id="ARBA00004651"/>
    </source>
</evidence>
<dbReference type="CDD" id="cd06186">
    <property type="entry name" value="NOX_Duox_like_FAD_NADP"/>
    <property type="match status" value="1"/>
</dbReference>
<evidence type="ECO:0000256" key="3">
    <source>
        <dbReference type="ARBA" id="ARBA00022448"/>
    </source>
</evidence>
<comment type="subcellular location">
    <subcellularLocation>
        <location evidence="1">Cell membrane</location>
        <topology evidence="1">Multi-pass membrane protein</topology>
    </subcellularLocation>
</comment>
<feature type="transmembrane region" description="Helical" evidence="6">
    <location>
        <begin position="242"/>
        <end position="262"/>
    </location>
</feature>
<dbReference type="Pfam" id="PF08022">
    <property type="entry name" value="FAD_binding_8"/>
    <property type="match status" value="1"/>
</dbReference>
<dbReference type="GO" id="GO:0006879">
    <property type="term" value="P:intracellular iron ion homeostasis"/>
    <property type="evidence" value="ECO:0007669"/>
    <property type="project" value="TreeGrafter"/>
</dbReference>
<keyword evidence="6" id="KW-1133">Transmembrane helix</keyword>
<keyword evidence="6" id="KW-0472">Membrane</keyword>
<dbReference type="InterPro" id="IPR013112">
    <property type="entry name" value="FAD-bd_8"/>
</dbReference>
<dbReference type="EMBL" id="KQ030661">
    <property type="protein sequence ID" value="KJZ69954.1"/>
    <property type="molecule type" value="Genomic_DNA"/>
</dbReference>
<feature type="transmembrane region" description="Helical" evidence="6">
    <location>
        <begin position="12"/>
        <end position="30"/>
    </location>
</feature>
<reference evidence="8 9" key="1">
    <citation type="journal article" date="2014" name="Genome Biol. Evol.">
        <title>Comparative genomics and transcriptomics analyses reveal divergent lifestyle features of nematode endoparasitic fungus Hirsutella minnesotensis.</title>
        <authorList>
            <person name="Lai Y."/>
            <person name="Liu K."/>
            <person name="Zhang X."/>
            <person name="Zhang X."/>
            <person name="Li K."/>
            <person name="Wang N."/>
            <person name="Shu C."/>
            <person name="Wu Y."/>
            <person name="Wang C."/>
            <person name="Bushley K.E."/>
            <person name="Xiang M."/>
            <person name="Liu X."/>
        </authorList>
    </citation>
    <scope>NUCLEOTIDE SEQUENCE [LARGE SCALE GENOMIC DNA]</scope>
    <source>
        <strain evidence="8 9">3608</strain>
    </source>
</reference>
<dbReference type="PROSITE" id="PS51384">
    <property type="entry name" value="FAD_FR"/>
    <property type="match status" value="1"/>
</dbReference>
<dbReference type="GO" id="GO:0005886">
    <property type="term" value="C:plasma membrane"/>
    <property type="evidence" value="ECO:0007669"/>
    <property type="project" value="UniProtKB-SubCell"/>
</dbReference>
<name>A0A0F8A215_9HYPO</name>
<feature type="domain" description="FAD-binding FR-type" evidence="7">
    <location>
        <begin position="254"/>
        <end position="369"/>
    </location>
</feature>
<dbReference type="SUPFAM" id="SSF63380">
    <property type="entry name" value="Riboflavin synthase domain-like"/>
    <property type="match status" value="1"/>
</dbReference>
<sequence>MESWVLTEATNVYGLSLAGAILLLTLVRNLRPRLLDLGPGGPLRLAGVKVLPPILVYLLHYRRYVFFSSRRSFVKFFRRNGLLSPWKLQEIVLALVYVGANVACVGGGGPELAAASLRAGRLAVVNLVIPLAGPHLSFLADVVKVSLHMYKRIHAASGALVLGLALFHAISRASLGETLPVNETKYIWGFVAIVLMCFQSILFPVARRFLWFEIVLRGHQINAVIMIYALCRHTPHFRVLVYFVIAASLFTALSLAQAYVVLDRHRFRTTYAIVTHREDTVHVMIKLNRALRVEPGQYLNIWMPLIAIRSAFQTHPFAIASWSAQPQHQLEIVIAPAEGWTKRLMEMAHMGSTIQVAMFSGPHGPSASIECYEHILVLVQGVKLFSWYPHVRRIMHSCTASESPLKKVHLVFEAASFSNGTEVNNFINDEFLPSSQESGNADPIPRATWANCRQMFRATLFATGSPTKGVIGEMGTHKRAVYAGGEMAIEDIINAEIEQRDLDTSTLILSKTSQAFDSCTIFTGKG</sequence>
<dbReference type="InterPro" id="IPR017938">
    <property type="entry name" value="Riboflavin_synthase-like_b-brl"/>
</dbReference>
<keyword evidence="6" id="KW-0812">Transmembrane</keyword>
<dbReference type="GO" id="GO:0006826">
    <property type="term" value="P:iron ion transport"/>
    <property type="evidence" value="ECO:0007669"/>
    <property type="project" value="TreeGrafter"/>
</dbReference>
<evidence type="ECO:0000256" key="5">
    <source>
        <dbReference type="ARBA" id="ARBA00048483"/>
    </source>
</evidence>
<keyword evidence="3" id="KW-0813">Transport</keyword>
<feature type="transmembrane region" description="Helical" evidence="6">
    <location>
        <begin position="155"/>
        <end position="174"/>
    </location>
</feature>
<dbReference type="GO" id="GO:0015677">
    <property type="term" value="P:copper ion import"/>
    <property type="evidence" value="ECO:0007669"/>
    <property type="project" value="TreeGrafter"/>
</dbReference>
<gene>
    <name evidence="8" type="ORF">HIM_10646</name>
</gene>
<evidence type="ECO:0000259" key="7">
    <source>
        <dbReference type="PROSITE" id="PS51384"/>
    </source>
</evidence>
<dbReference type="AlphaFoldDB" id="A0A0F8A215"/>
<dbReference type="GO" id="GO:0052851">
    <property type="term" value="F:ferric-chelate reductase (NADPH) activity"/>
    <property type="evidence" value="ECO:0007669"/>
    <property type="project" value="UniProtKB-EC"/>
</dbReference>
<feature type="transmembrane region" description="Helical" evidence="6">
    <location>
        <begin position="50"/>
        <end position="67"/>
    </location>
</feature>
<keyword evidence="4" id="KW-1003">Cell membrane</keyword>
<accession>A0A0F8A215</accession>
<dbReference type="PANTHER" id="PTHR32361:SF26">
    <property type="entry name" value="FAD-BINDING 8 DOMAIN-CONTAINING PROTEIN-RELATED"/>
    <property type="match status" value="1"/>
</dbReference>
<dbReference type="InterPro" id="IPR017927">
    <property type="entry name" value="FAD-bd_FR_type"/>
</dbReference>
<evidence type="ECO:0000256" key="4">
    <source>
        <dbReference type="ARBA" id="ARBA00022475"/>
    </source>
</evidence>
<proteinExistence type="predicted"/>
<evidence type="ECO:0000313" key="9">
    <source>
        <dbReference type="Proteomes" id="UP000054481"/>
    </source>
</evidence>
<dbReference type="PANTHER" id="PTHR32361">
    <property type="entry name" value="FERRIC/CUPRIC REDUCTASE TRANSMEMBRANE COMPONENT"/>
    <property type="match status" value="1"/>
</dbReference>
<dbReference type="OrthoDB" id="4494341at2759"/>
<evidence type="ECO:0000256" key="6">
    <source>
        <dbReference type="SAM" id="Phobius"/>
    </source>
</evidence>
<organism evidence="8 9">
    <name type="scientific">Hirsutella minnesotensis 3608</name>
    <dbReference type="NCBI Taxonomy" id="1043627"/>
    <lineage>
        <taxon>Eukaryota</taxon>
        <taxon>Fungi</taxon>
        <taxon>Dikarya</taxon>
        <taxon>Ascomycota</taxon>
        <taxon>Pezizomycotina</taxon>
        <taxon>Sordariomycetes</taxon>
        <taxon>Hypocreomycetidae</taxon>
        <taxon>Hypocreales</taxon>
        <taxon>Ophiocordycipitaceae</taxon>
        <taxon>Hirsutella</taxon>
    </lineage>
</organism>
<evidence type="ECO:0000256" key="2">
    <source>
        <dbReference type="ARBA" id="ARBA00012668"/>
    </source>
</evidence>